<evidence type="ECO:0000313" key="2">
    <source>
        <dbReference type="EMBL" id="QED93026.1"/>
    </source>
</evidence>
<geneLocation type="plasmid" evidence="2 3">
    <name>unnamed1</name>
</geneLocation>
<evidence type="ECO:0000313" key="3">
    <source>
        <dbReference type="Proteomes" id="UP000326695"/>
    </source>
</evidence>
<dbReference type="Proteomes" id="UP000326695">
    <property type="component" value="Plasmid unnamed1"/>
</dbReference>
<keyword evidence="2" id="KW-0614">Plasmid</keyword>
<sequence>MLAALACTGLSFGQNLNDALNSASSGRTATDGRSYNRNNGNQQNSTAAPANTGQTGGNRNGRQNNRPSAESVLTGDPKLACEAILCLSSGKRPTECAPSLNRYFSIRHRKLHQTLNARKDFLRLCPSSNEDNMPELIDAIANGAGRCNAAALNQINRATYTKRVWVGTQRDGGWQDVKVPYIRNAKPSYCQAYHQHRWTTTGERVHYVGDERNGGRWVDR</sequence>
<dbReference type="KEGG" id="eex:EZJ17_10075"/>
<dbReference type="InterPro" id="IPR009989">
    <property type="entry name" value="TrbM"/>
</dbReference>
<organism evidence="2 3">
    <name type="scientific">Eikenella exigua</name>
    <dbReference type="NCBI Taxonomy" id="2528037"/>
    <lineage>
        <taxon>Bacteria</taxon>
        <taxon>Pseudomonadati</taxon>
        <taxon>Pseudomonadota</taxon>
        <taxon>Betaproteobacteria</taxon>
        <taxon>Neisseriales</taxon>
        <taxon>Neisseriaceae</taxon>
        <taxon>Eikenella</taxon>
    </lineage>
</organism>
<dbReference type="AlphaFoldDB" id="A0AAE6M5H5"/>
<keyword evidence="3" id="KW-1185">Reference proteome</keyword>
<feature type="compositionally biased region" description="Polar residues" evidence="1">
    <location>
        <begin position="22"/>
        <end position="49"/>
    </location>
</feature>
<gene>
    <name evidence="2" type="ORF">EZJ17_10075</name>
</gene>
<accession>A0AAE6M5H5</accession>
<protein>
    <submittedName>
        <fullName evidence="2">Conjugal transfer protein TrbM</fullName>
    </submittedName>
</protein>
<evidence type="ECO:0000256" key="1">
    <source>
        <dbReference type="SAM" id="MobiDB-lite"/>
    </source>
</evidence>
<dbReference type="Pfam" id="PF07424">
    <property type="entry name" value="TrbM"/>
    <property type="match status" value="1"/>
</dbReference>
<feature type="region of interest" description="Disordered" evidence="1">
    <location>
        <begin position="22"/>
        <end position="73"/>
    </location>
</feature>
<proteinExistence type="predicted"/>
<reference evidence="3" key="1">
    <citation type="journal article" date="2019" name="J. Anim. Genet.">
        <title>Description and whole genome sequencing of Eikenella exigua sp. nov., isolated from brain abscess and blood.</title>
        <authorList>
            <person name="Stormo K.A."/>
            <person name="Nygaard R.M."/>
            <person name="Bruvold T.S."/>
            <person name="Dimmen G."/>
            <person name="Lindemann P.C."/>
            <person name="Jordal S."/>
            <person name="Kommedal O."/>
        </authorList>
    </citation>
    <scope>NUCLEOTIDE SEQUENCE [LARGE SCALE GENOMIC DNA]</scope>
    <source>
        <strain evidence="3">PXX</strain>
        <plasmid evidence="3">unnamed1</plasmid>
    </source>
</reference>
<dbReference type="EMBL" id="CP038019">
    <property type="protein sequence ID" value="QED93026.1"/>
    <property type="molecule type" value="Genomic_DNA"/>
</dbReference>
<name>A0AAE6M5H5_9NEIS</name>